<reference evidence="2" key="1">
    <citation type="journal article" date="2022" name="Mol. Ecol. Resour.">
        <title>The genomes of chicory, endive, great burdock and yacon provide insights into Asteraceae palaeo-polyploidization history and plant inulin production.</title>
        <authorList>
            <person name="Fan W."/>
            <person name="Wang S."/>
            <person name="Wang H."/>
            <person name="Wang A."/>
            <person name="Jiang F."/>
            <person name="Liu H."/>
            <person name="Zhao H."/>
            <person name="Xu D."/>
            <person name="Zhang Y."/>
        </authorList>
    </citation>
    <scope>NUCLEOTIDE SEQUENCE [LARGE SCALE GENOMIC DNA]</scope>
    <source>
        <strain evidence="2">cv. Niubang</strain>
    </source>
</reference>
<dbReference type="Proteomes" id="UP001055879">
    <property type="component" value="Linkage Group LG04"/>
</dbReference>
<protein>
    <submittedName>
        <fullName evidence="1">Uncharacterized protein</fullName>
    </submittedName>
</protein>
<name>A0ACB9CI49_ARCLA</name>
<keyword evidence="2" id="KW-1185">Reference proteome</keyword>
<gene>
    <name evidence="1" type="ORF">L6452_13378</name>
</gene>
<reference evidence="1 2" key="2">
    <citation type="journal article" date="2022" name="Mol. Ecol. Resour.">
        <title>The genomes of chicory, endive, great burdock and yacon provide insights into Asteraceae paleo-polyploidization history and plant inulin production.</title>
        <authorList>
            <person name="Fan W."/>
            <person name="Wang S."/>
            <person name="Wang H."/>
            <person name="Wang A."/>
            <person name="Jiang F."/>
            <person name="Liu H."/>
            <person name="Zhao H."/>
            <person name="Xu D."/>
            <person name="Zhang Y."/>
        </authorList>
    </citation>
    <scope>NUCLEOTIDE SEQUENCE [LARGE SCALE GENOMIC DNA]</scope>
    <source>
        <strain evidence="2">cv. Niubang</strain>
    </source>
</reference>
<evidence type="ECO:0000313" key="1">
    <source>
        <dbReference type="EMBL" id="KAI3733920.1"/>
    </source>
</evidence>
<organism evidence="1 2">
    <name type="scientific">Arctium lappa</name>
    <name type="common">Greater burdock</name>
    <name type="synonym">Lappa major</name>
    <dbReference type="NCBI Taxonomy" id="4217"/>
    <lineage>
        <taxon>Eukaryota</taxon>
        <taxon>Viridiplantae</taxon>
        <taxon>Streptophyta</taxon>
        <taxon>Embryophyta</taxon>
        <taxon>Tracheophyta</taxon>
        <taxon>Spermatophyta</taxon>
        <taxon>Magnoliopsida</taxon>
        <taxon>eudicotyledons</taxon>
        <taxon>Gunneridae</taxon>
        <taxon>Pentapetalae</taxon>
        <taxon>asterids</taxon>
        <taxon>campanulids</taxon>
        <taxon>Asterales</taxon>
        <taxon>Asteraceae</taxon>
        <taxon>Carduoideae</taxon>
        <taxon>Cardueae</taxon>
        <taxon>Arctiinae</taxon>
        <taxon>Arctium</taxon>
    </lineage>
</organism>
<proteinExistence type="predicted"/>
<dbReference type="EMBL" id="CM042050">
    <property type="protein sequence ID" value="KAI3733920.1"/>
    <property type="molecule type" value="Genomic_DNA"/>
</dbReference>
<comment type="caution">
    <text evidence="1">The sequence shown here is derived from an EMBL/GenBank/DDBJ whole genome shotgun (WGS) entry which is preliminary data.</text>
</comment>
<accession>A0ACB9CI49</accession>
<evidence type="ECO:0000313" key="2">
    <source>
        <dbReference type="Proteomes" id="UP001055879"/>
    </source>
</evidence>
<sequence length="95" mass="10707">MSSAESQRDLSEIKVMVGKCHKPNMVTYTTLLHGLYQLHCPTRPIFTPKPRCFCFSLLLKPSLRRRLACGFRLSLSHALSLSPLSNSVQQTNTCL</sequence>